<feature type="region of interest" description="Disordered" evidence="1">
    <location>
        <begin position="67"/>
        <end position="151"/>
    </location>
</feature>
<dbReference type="InterPro" id="IPR036291">
    <property type="entry name" value="NAD(P)-bd_dom_sf"/>
</dbReference>
<evidence type="ECO:0000256" key="1">
    <source>
        <dbReference type="SAM" id="MobiDB-lite"/>
    </source>
</evidence>
<reference evidence="2" key="1">
    <citation type="journal article" date="2014" name="Int. J. Syst. Evol. Microbiol.">
        <title>Complete genome sequence of Corynebacterium casei LMG S-19264T (=DSM 44701T), isolated from a smear-ripened cheese.</title>
        <authorList>
            <consortium name="US DOE Joint Genome Institute (JGI-PGF)"/>
            <person name="Walter F."/>
            <person name="Albersmeier A."/>
            <person name="Kalinowski J."/>
            <person name="Ruckert C."/>
        </authorList>
    </citation>
    <scope>NUCLEOTIDE SEQUENCE</scope>
    <source>
        <strain evidence="2">CGMCC 4.7403</strain>
    </source>
</reference>
<dbReference type="Gene3D" id="3.40.50.720">
    <property type="entry name" value="NAD(P)-binding Rossmann-like Domain"/>
    <property type="match status" value="1"/>
</dbReference>
<dbReference type="EMBL" id="BNAT01000025">
    <property type="protein sequence ID" value="GHE41566.1"/>
    <property type="molecule type" value="Genomic_DNA"/>
</dbReference>
<protein>
    <submittedName>
        <fullName evidence="2">Uncharacterized protein</fullName>
    </submittedName>
</protein>
<gene>
    <name evidence="2" type="ORF">GCM10017771_60860</name>
</gene>
<sequence>MAACGATKTAVIGFMQSLRHELEGTGLTLACVSRGRENPMAIHFFADPGKRGRELETAITPEQVVRATEKGPAPLPGTARTAVQERGHPAFRTEAHPGDAVGRLSGLRPSRPAAAAPACLRGDHADPSGPRSLPPRPGPPRDRAHGDDAGR</sequence>
<feature type="compositionally biased region" description="Basic and acidic residues" evidence="1">
    <location>
        <begin position="83"/>
        <end position="97"/>
    </location>
</feature>
<proteinExistence type="predicted"/>
<evidence type="ECO:0000313" key="2">
    <source>
        <dbReference type="EMBL" id="GHE41566.1"/>
    </source>
</evidence>
<organism evidence="2 3">
    <name type="scientific">Streptomyces capitiformicae</name>
    <dbReference type="NCBI Taxonomy" id="2014920"/>
    <lineage>
        <taxon>Bacteria</taxon>
        <taxon>Bacillati</taxon>
        <taxon>Actinomycetota</taxon>
        <taxon>Actinomycetes</taxon>
        <taxon>Kitasatosporales</taxon>
        <taxon>Streptomycetaceae</taxon>
        <taxon>Streptomyces</taxon>
    </lineage>
</organism>
<reference evidence="2" key="2">
    <citation type="submission" date="2020-09" db="EMBL/GenBank/DDBJ databases">
        <authorList>
            <person name="Sun Q."/>
            <person name="Zhou Y."/>
        </authorList>
    </citation>
    <scope>NUCLEOTIDE SEQUENCE</scope>
    <source>
        <strain evidence="2">CGMCC 4.7403</strain>
    </source>
</reference>
<keyword evidence="3" id="KW-1185">Reference proteome</keyword>
<comment type="caution">
    <text evidence="2">The sequence shown here is derived from an EMBL/GenBank/DDBJ whole genome shotgun (WGS) entry which is preliminary data.</text>
</comment>
<dbReference type="SUPFAM" id="SSF51735">
    <property type="entry name" value="NAD(P)-binding Rossmann-fold domains"/>
    <property type="match status" value="1"/>
</dbReference>
<feature type="compositionally biased region" description="Basic and acidic residues" evidence="1">
    <location>
        <begin position="139"/>
        <end position="151"/>
    </location>
</feature>
<accession>A0A918Z8X0</accession>
<evidence type="ECO:0000313" key="3">
    <source>
        <dbReference type="Proteomes" id="UP000603227"/>
    </source>
</evidence>
<dbReference type="Proteomes" id="UP000603227">
    <property type="component" value="Unassembled WGS sequence"/>
</dbReference>
<dbReference type="AlphaFoldDB" id="A0A918Z8X0"/>
<name>A0A918Z8X0_9ACTN</name>